<dbReference type="Proteomes" id="UP000630887">
    <property type="component" value="Unassembled WGS sequence"/>
</dbReference>
<feature type="binding site" evidence="6">
    <location>
        <position position="31"/>
    </location>
    <ligand>
        <name>AMP</name>
        <dbReference type="ChEBI" id="CHEBI:456215"/>
    </ligand>
</feature>
<evidence type="ECO:0000256" key="4">
    <source>
        <dbReference type="ARBA" id="ARBA00022777"/>
    </source>
</evidence>
<comment type="subunit">
    <text evidence="6 8">Monomer.</text>
</comment>
<evidence type="ECO:0000256" key="7">
    <source>
        <dbReference type="RuleBase" id="RU003330"/>
    </source>
</evidence>
<dbReference type="InterPro" id="IPR033690">
    <property type="entry name" value="Adenylat_kinase_CS"/>
</dbReference>
<dbReference type="GO" id="GO:0004017">
    <property type="term" value="F:AMP kinase activity"/>
    <property type="evidence" value="ECO:0007669"/>
    <property type="project" value="UniProtKB-UniRule"/>
</dbReference>
<comment type="domain">
    <text evidence="6">Consists of three domains, a large central CORE domain and two small peripheral domains, NMPbind and LID, which undergo movements during catalysis. The LID domain closes over the site of phosphoryl transfer upon ATP binding. Assembling and dissambling the active center during each catalytic cycle provides an effective means to prevent ATP hydrolysis. Some bacteria have evolved a zinc-coordinating structure that stabilizes the LID domain.</text>
</comment>
<keyword evidence="2 6" id="KW-0545">Nucleotide biosynthesis</keyword>
<reference evidence="10 11" key="1">
    <citation type="submission" date="2021-01" db="EMBL/GenBank/DDBJ databases">
        <title>Whole genome shotgun sequence of Catellatospora coxensis NBRC 107359.</title>
        <authorList>
            <person name="Komaki H."/>
            <person name="Tamura T."/>
        </authorList>
    </citation>
    <scope>NUCLEOTIDE SEQUENCE [LARGE SCALE GENOMIC DNA]</scope>
    <source>
        <strain evidence="10 11">NBRC 107359</strain>
    </source>
</reference>
<dbReference type="InterPro" id="IPR006259">
    <property type="entry name" value="Adenyl_kin_sub"/>
</dbReference>
<dbReference type="NCBIfam" id="NF001381">
    <property type="entry name" value="PRK00279.1-3"/>
    <property type="match status" value="1"/>
</dbReference>
<comment type="pathway">
    <text evidence="6">Purine metabolism; AMP biosynthesis via salvage pathway; AMP from ADP: step 1/1.</text>
</comment>
<dbReference type="EMBL" id="BONI01000002">
    <property type="protein sequence ID" value="GIG03807.1"/>
    <property type="molecule type" value="Genomic_DNA"/>
</dbReference>
<comment type="caution">
    <text evidence="10">The sequence shown here is derived from an EMBL/GenBank/DDBJ whole genome shotgun (WGS) entry which is preliminary data.</text>
</comment>
<keyword evidence="6" id="KW-0479">Metal-binding</keyword>
<comment type="caution">
    <text evidence="6">Lacks conserved residue(s) required for the propagation of feature annotation.</text>
</comment>
<evidence type="ECO:0000256" key="5">
    <source>
        <dbReference type="ARBA" id="ARBA00022840"/>
    </source>
</evidence>
<feature type="binding site" evidence="6">
    <location>
        <position position="92"/>
    </location>
    <ligand>
        <name>AMP</name>
        <dbReference type="ChEBI" id="CHEBI:456215"/>
    </ligand>
</feature>
<keyword evidence="6" id="KW-0862">Zinc</keyword>
<sequence>MKLVLLGPPGAGKGTQADLLATGLSVPKISTGDLFRAHVSTGTPLGLLAKSHLDAGTLVPDEVTVGMVAARLAEPDTQSGFILDGFPRTLTQARLLDETLAHDGRRLDAVLEFHVDTAEVTQRMSGRRTCRACAAVWHLVHRPPTRGRCGTCGGELYQRADDEPATIAHRLQVYATQTAPLADHYRTCGLLAQIDAAGTVEQVSQRALAALMPALG</sequence>
<dbReference type="PANTHER" id="PTHR23359">
    <property type="entry name" value="NUCLEOTIDE KINASE"/>
    <property type="match status" value="1"/>
</dbReference>
<evidence type="ECO:0000313" key="11">
    <source>
        <dbReference type="Proteomes" id="UP000630887"/>
    </source>
</evidence>
<keyword evidence="1 6" id="KW-0808">Transferase</keyword>
<keyword evidence="5 6" id="KW-0067">ATP-binding</keyword>
<dbReference type="FunFam" id="3.40.50.300:FF:000106">
    <property type="entry name" value="Adenylate kinase mitochondrial"/>
    <property type="match status" value="1"/>
</dbReference>
<feature type="binding site" evidence="6">
    <location>
        <position position="152"/>
    </location>
    <ligand>
        <name>Zn(2+)</name>
        <dbReference type="ChEBI" id="CHEBI:29105"/>
        <note>structural</note>
    </ligand>
</feature>
<dbReference type="SUPFAM" id="SSF52540">
    <property type="entry name" value="P-loop containing nucleoside triphosphate hydrolases"/>
    <property type="match status" value="1"/>
</dbReference>
<dbReference type="NCBIfam" id="TIGR01351">
    <property type="entry name" value="adk"/>
    <property type="match status" value="1"/>
</dbReference>
<comment type="function">
    <text evidence="6">Catalyzes the reversible transfer of the terminal phosphate group between ATP and AMP. Plays an important role in cellular energy homeostasis and in adenine nucleotide metabolism.</text>
</comment>
<feature type="binding site" evidence="6">
    <location>
        <position position="149"/>
    </location>
    <ligand>
        <name>Zn(2+)</name>
        <dbReference type="ChEBI" id="CHEBI:29105"/>
        <note>structural</note>
    </ligand>
</feature>
<feature type="binding site" evidence="6">
    <location>
        <position position="159"/>
    </location>
    <ligand>
        <name>AMP</name>
        <dbReference type="ChEBI" id="CHEBI:456215"/>
    </ligand>
</feature>
<dbReference type="GO" id="GO:0008270">
    <property type="term" value="F:zinc ion binding"/>
    <property type="evidence" value="ECO:0007669"/>
    <property type="project" value="UniProtKB-UniRule"/>
</dbReference>
<dbReference type="NCBIfam" id="NF011100">
    <property type="entry name" value="PRK14527.1"/>
    <property type="match status" value="1"/>
</dbReference>
<dbReference type="AlphaFoldDB" id="A0A8J3KIR5"/>
<feature type="binding site" evidence="6">
    <location>
        <begin position="57"/>
        <end position="59"/>
    </location>
    <ligand>
        <name>AMP</name>
        <dbReference type="ChEBI" id="CHEBI:456215"/>
    </ligand>
</feature>
<feature type="binding site" evidence="6">
    <location>
        <position position="170"/>
    </location>
    <ligand>
        <name>AMP</name>
        <dbReference type="ChEBI" id="CHEBI:456215"/>
    </ligand>
</feature>
<feature type="binding site" evidence="6">
    <location>
        <position position="133"/>
    </location>
    <ligand>
        <name>Zn(2+)</name>
        <dbReference type="ChEBI" id="CHEBI:29105"/>
        <note>structural</note>
    </ligand>
</feature>
<feature type="domain" description="Adenylate kinase active site lid" evidence="9">
    <location>
        <begin position="127"/>
        <end position="161"/>
    </location>
</feature>
<dbReference type="Gene3D" id="3.40.50.300">
    <property type="entry name" value="P-loop containing nucleotide triphosphate hydrolases"/>
    <property type="match status" value="1"/>
</dbReference>
<feature type="region of interest" description="NMP" evidence="6">
    <location>
        <begin position="30"/>
        <end position="59"/>
    </location>
</feature>
<comment type="subcellular location">
    <subcellularLocation>
        <location evidence="6 8">Cytoplasm</location>
    </subcellularLocation>
</comment>
<feature type="binding site" evidence="6">
    <location>
        <position position="127"/>
    </location>
    <ligand>
        <name>ATP</name>
        <dbReference type="ChEBI" id="CHEBI:30616"/>
    </ligand>
</feature>
<proteinExistence type="inferred from homology"/>
<evidence type="ECO:0000313" key="10">
    <source>
        <dbReference type="EMBL" id="GIG03807.1"/>
    </source>
</evidence>
<keyword evidence="3 6" id="KW-0547">Nucleotide-binding</keyword>
<dbReference type="GO" id="GO:0005524">
    <property type="term" value="F:ATP binding"/>
    <property type="evidence" value="ECO:0007669"/>
    <property type="project" value="UniProtKB-UniRule"/>
</dbReference>
<dbReference type="Pfam" id="PF00406">
    <property type="entry name" value="ADK"/>
    <property type="match status" value="1"/>
</dbReference>
<comment type="similarity">
    <text evidence="6 7">Belongs to the adenylate kinase family.</text>
</comment>
<feature type="binding site" evidence="6">
    <location>
        <position position="130"/>
    </location>
    <ligand>
        <name>Zn(2+)</name>
        <dbReference type="ChEBI" id="CHEBI:29105"/>
        <note>structural</note>
    </ligand>
</feature>
<dbReference type="InterPro" id="IPR027417">
    <property type="entry name" value="P-loop_NTPase"/>
</dbReference>
<evidence type="ECO:0000256" key="1">
    <source>
        <dbReference type="ARBA" id="ARBA00022679"/>
    </source>
</evidence>
<dbReference type="EC" id="2.7.4.3" evidence="6 8"/>
<dbReference type="RefSeq" id="WP_203688265.1">
    <property type="nucleotide sequence ID" value="NZ_BAAALC010000001.1"/>
</dbReference>
<comment type="catalytic activity">
    <reaction evidence="6 8">
        <text>AMP + ATP = 2 ADP</text>
        <dbReference type="Rhea" id="RHEA:12973"/>
        <dbReference type="ChEBI" id="CHEBI:30616"/>
        <dbReference type="ChEBI" id="CHEBI:456215"/>
        <dbReference type="ChEBI" id="CHEBI:456216"/>
        <dbReference type="EC" id="2.7.4.3"/>
    </reaction>
</comment>
<protein>
    <recommendedName>
        <fullName evidence="6 8">Adenylate kinase</fullName>
        <shortName evidence="6">AK</shortName>
        <ecNumber evidence="6 8">2.7.4.3</ecNumber>
    </recommendedName>
    <alternativeName>
        <fullName evidence="6">ATP-AMP transphosphorylase</fullName>
    </alternativeName>
    <alternativeName>
        <fullName evidence="6">ATP:AMP phosphotransferase</fullName>
    </alternativeName>
    <alternativeName>
        <fullName evidence="6">Adenylate monophosphate kinase</fullName>
    </alternativeName>
</protein>
<keyword evidence="6" id="KW-0963">Cytoplasm</keyword>
<name>A0A8J3KIR5_9ACTN</name>
<gene>
    <name evidence="10" type="primary">adk_1</name>
    <name evidence="6" type="synonym">adk</name>
    <name evidence="10" type="ORF">Cco03nite_05070</name>
</gene>
<dbReference type="HAMAP" id="MF_00235">
    <property type="entry name" value="Adenylate_kinase_Adk"/>
    <property type="match status" value="1"/>
</dbReference>
<keyword evidence="11" id="KW-1185">Reference proteome</keyword>
<feature type="binding site" evidence="6">
    <location>
        <begin position="10"/>
        <end position="15"/>
    </location>
    <ligand>
        <name>ATP</name>
        <dbReference type="ChEBI" id="CHEBI:30616"/>
    </ligand>
</feature>
<accession>A0A8J3KIR5</accession>
<feature type="binding site" evidence="6">
    <location>
        <position position="198"/>
    </location>
    <ligand>
        <name>ATP</name>
        <dbReference type="ChEBI" id="CHEBI:30616"/>
    </ligand>
</feature>
<dbReference type="InterPro" id="IPR000850">
    <property type="entry name" value="Adenylat/UMP-CMP_kin"/>
</dbReference>
<feature type="binding site" evidence="6">
    <location>
        <begin position="85"/>
        <end position="88"/>
    </location>
    <ligand>
        <name>AMP</name>
        <dbReference type="ChEBI" id="CHEBI:456215"/>
    </ligand>
</feature>
<dbReference type="UniPathway" id="UPA00588">
    <property type="reaction ID" value="UER00649"/>
</dbReference>
<organism evidence="10 11">
    <name type="scientific">Catellatospora coxensis</name>
    <dbReference type="NCBI Taxonomy" id="310354"/>
    <lineage>
        <taxon>Bacteria</taxon>
        <taxon>Bacillati</taxon>
        <taxon>Actinomycetota</taxon>
        <taxon>Actinomycetes</taxon>
        <taxon>Micromonosporales</taxon>
        <taxon>Micromonosporaceae</taxon>
        <taxon>Catellatospora</taxon>
    </lineage>
</organism>
<evidence type="ECO:0000256" key="2">
    <source>
        <dbReference type="ARBA" id="ARBA00022727"/>
    </source>
</evidence>
<dbReference type="InterPro" id="IPR007862">
    <property type="entry name" value="Adenylate_kinase_lid-dom"/>
</dbReference>
<dbReference type="GO" id="GO:0005737">
    <property type="term" value="C:cytoplasm"/>
    <property type="evidence" value="ECO:0007669"/>
    <property type="project" value="UniProtKB-SubCell"/>
</dbReference>
<dbReference type="Pfam" id="PF05191">
    <property type="entry name" value="ADK_lid"/>
    <property type="match status" value="1"/>
</dbReference>
<dbReference type="CDD" id="cd01428">
    <property type="entry name" value="ADK"/>
    <property type="match status" value="1"/>
</dbReference>
<dbReference type="PRINTS" id="PR00094">
    <property type="entry name" value="ADENYLTKNASE"/>
</dbReference>
<keyword evidence="4 6" id="KW-0418">Kinase</keyword>
<dbReference type="NCBIfam" id="NF001380">
    <property type="entry name" value="PRK00279.1-2"/>
    <property type="match status" value="1"/>
</dbReference>
<feature type="binding site" evidence="6">
    <location>
        <position position="36"/>
    </location>
    <ligand>
        <name>AMP</name>
        <dbReference type="ChEBI" id="CHEBI:456215"/>
    </ligand>
</feature>
<dbReference type="GO" id="GO:0044209">
    <property type="term" value="P:AMP salvage"/>
    <property type="evidence" value="ECO:0007669"/>
    <property type="project" value="UniProtKB-UniRule"/>
</dbReference>
<evidence type="ECO:0000256" key="6">
    <source>
        <dbReference type="HAMAP-Rule" id="MF_00235"/>
    </source>
</evidence>
<evidence type="ECO:0000259" key="9">
    <source>
        <dbReference type="Pfam" id="PF05191"/>
    </source>
</evidence>
<evidence type="ECO:0000256" key="3">
    <source>
        <dbReference type="ARBA" id="ARBA00022741"/>
    </source>
</evidence>
<dbReference type="PROSITE" id="PS00113">
    <property type="entry name" value="ADENYLATE_KINASE"/>
    <property type="match status" value="1"/>
</dbReference>
<evidence type="ECO:0000256" key="8">
    <source>
        <dbReference type="RuleBase" id="RU003331"/>
    </source>
</evidence>